<evidence type="ECO:0000313" key="1">
    <source>
        <dbReference type="EMBL" id="RKP51087.1"/>
    </source>
</evidence>
<sequence>MGKPEATSMKYELVSPENFTDAHRSFIDTFRRSIDVLSSQIDVIAGAKDIHSRHLIATDAYARLVGLAKGADVTGRLDCEMPCEGTARFADCHIREDRELLSHRDADSTKSILKVYEYSDGLKALVFDKFVMKHDASHSILGIIYQAHEVDVSHLFALLPNYALEFGSGSLEKAHLDEIIGRANLTEYEYEVGFLIAMNWSVGQISRFMNRYRPTANPRVADTIYKCKDRICEKLGIDDCRVPVLREKLLQFGIHRKMPRSFFHRILGSRQL</sequence>
<organism evidence="1 2">
    <name type="scientific">Trinickia fusca</name>
    <dbReference type="NCBI Taxonomy" id="2419777"/>
    <lineage>
        <taxon>Bacteria</taxon>
        <taxon>Pseudomonadati</taxon>
        <taxon>Pseudomonadota</taxon>
        <taxon>Betaproteobacteria</taxon>
        <taxon>Burkholderiales</taxon>
        <taxon>Burkholderiaceae</taxon>
        <taxon>Trinickia</taxon>
    </lineage>
</organism>
<protein>
    <submittedName>
        <fullName evidence="1">Uncharacterized protein</fullName>
    </submittedName>
</protein>
<dbReference type="AlphaFoldDB" id="A0A494XK37"/>
<dbReference type="Proteomes" id="UP000280434">
    <property type="component" value="Unassembled WGS sequence"/>
</dbReference>
<keyword evidence="2" id="KW-1185">Reference proteome</keyword>
<name>A0A494XK37_9BURK</name>
<accession>A0A494XK37</accession>
<proteinExistence type="predicted"/>
<comment type="caution">
    <text evidence="1">The sequence shown here is derived from an EMBL/GenBank/DDBJ whole genome shotgun (WGS) entry which is preliminary data.</text>
</comment>
<gene>
    <name evidence="1" type="ORF">D7S89_08565</name>
</gene>
<evidence type="ECO:0000313" key="2">
    <source>
        <dbReference type="Proteomes" id="UP000280434"/>
    </source>
</evidence>
<dbReference type="EMBL" id="RBZV01000002">
    <property type="protein sequence ID" value="RKP51087.1"/>
    <property type="molecule type" value="Genomic_DNA"/>
</dbReference>
<reference evidence="1 2" key="1">
    <citation type="submission" date="2018-10" db="EMBL/GenBank/DDBJ databases">
        <title>Paraburkholderia sp. 7MK8-2, isolated from soil.</title>
        <authorList>
            <person name="Gao Z.-H."/>
            <person name="Qiu L.-H."/>
        </authorList>
    </citation>
    <scope>NUCLEOTIDE SEQUENCE [LARGE SCALE GENOMIC DNA]</scope>
    <source>
        <strain evidence="1 2">7MK8-2</strain>
    </source>
</reference>